<evidence type="ECO:0000256" key="1">
    <source>
        <dbReference type="ARBA" id="ARBA00001163"/>
    </source>
</evidence>
<comment type="catalytic activity">
    <reaction evidence="1">
        <text>5-hydroxy-2-oxo-4-ureido-2,5-dihydro-1H-imidazole-5-carboxylate + H(+) = (S)-allantoin + CO2</text>
        <dbReference type="Rhea" id="RHEA:26301"/>
        <dbReference type="ChEBI" id="CHEBI:15378"/>
        <dbReference type="ChEBI" id="CHEBI:15678"/>
        <dbReference type="ChEBI" id="CHEBI:16526"/>
        <dbReference type="ChEBI" id="CHEBI:58639"/>
        <dbReference type="EC" id="4.1.1.97"/>
    </reaction>
</comment>
<dbReference type="PANTHER" id="PTHR43466:SF1">
    <property type="entry name" value="2-OXO-4-HYDROXY-4-CARBOXY-5-UREIDOIMIDAZOLINE DECARBOXYLASE-RELATED"/>
    <property type="match status" value="1"/>
</dbReference>
<dbReference type="GO" id="GO:0019628">
    <property type="term" value="P:urate catabolic process"/>
    <property type="evidence" value="ECO:0007669"/>
    <property type="project" value="TreeGrafter"/>
</dbReference>
<dbReference type="PANTHER" id="PTHR43466">
    <property type="entry name" value="2-OXO-4-HYDROXY-4-CARBOXY-5-UREIDOIMIDAZOLINE DECARBOXYLASE-RELATED"/>
    <property type="match status" value="1"/>
</dbReference>
<dbReference type="EC" id="4.1.1.97" evidence="5"/>
<evidence type="ECO:0000313" key="12">
    <source>
        <dbReference type="EMBL" id="CAH0395781.1"/>
    </source>
</evidence>
<comment type="function">
    <text evidence="2">Catalyzes the stereoselective decarboxylation of 2-oxo-4-hydroxy-4-carboxy-5-ureidoimidazoline (OHCU) to (S)-allantoin.</text>
</comment>
<evidence type="ECO:0000256" key="10">
    <source>
        <dbReference type="ARBA" id="ARBA00032116"/>
    </source>
</evidence>
<dbReference type="NCBIfam" id="TIGR03164">
    <property type="entry name" value="UHCUDC"/>
    <property type="match status" value="1"/>
</dbReference>
<dbReference type="Proteomes" id="UP001152759">
    <property type="component" value="Chromosome 9"/>
</dbReference>
<dbReference type="Pfam" id="PF09349">
    <property type="entry name" value="OHCU_decarbox"/>
    <property type="match status" value="1"/>
</dbReference>
<keyword evidence="6" id="KW-0659">Purine metabolism</keyword>
<sequence>METCNVDGRMEIGDLNQMEESKFMMTFANVVEKCPEAAAFLLTHRPYMNANEVFSSLERFFYSLSTEDKTKILNLYPDLTAADKDMTKDSLHEHIKSGLTKINEHTRSSFEELNTLYREKFGFPFIMCVTGNDPEKILSSLQKRLRNDVESELNADLHEVKKISRIRLSNLIAV</sequence>
<dbReference type="GO" id="GO:0051997">
    <property type="term" value="F:2-oxo-4-hydroxy-4-carboxy-5-ureidoimidazoline decarboxylase activity"/>
    <property type="evidence" value="ECO:0007669"/>
    <property type="project" value="UniProtKB-EC"/>
</dbReference>
<comment type="pathway">
    <text evidence="3">Purine metabolism; urate degradation; (S)-allantoin from urate: step 3/3.</text>
</comment>
<accession>A0A9P0ANP5</accession>
<dbReference type="GO" id="GO:0000255">
    <property type="term" value="P:allantoin metabolic process"/>
    <property type="evidence" value="ECO:0007669"/>
    <property type="project" value="InterPro"/>
</dbReference>
<evidence type="ECO:0000256" key="6">
    <source>
        <dbReference type="ARBA" id="ARBA00022631"/>
    </source>
</evidence>
<proteinExistence type="inferred from homology"/>
<evidence type="ECO:0000259" key="11">
    <source>
        <dbReference type="Pfam" id="PF09349"/>
    </source>
</evidence>
<evidence type="ECO:0000256" key="4">
    <source>
        <dbReference type="ARBA" id="ARBA00005793"/>
    </source>
</evidence>
<evidence type="ECO:0000256" key="5">
    <source>
        <dbReference type="ARBA" id="ARBA00012257"/>
    </source>
</evidence>
<name>A0A9P0ANP5_BEMTA</name>
<dbReference type="Gene3D" id="1.10.3330.10">
    <property type="entry name" value="Oxo-4-hydroxy-4-carboxy-5-ureidoimidazoline decarboxylase"/>
    <property type="match status" value="1"/>
</dbReference>
<reference evidence="12" key="1">
    <citation type="submission" date="2021-12" db="EMBL/GenBank/DDBJ databases">
        <authorList>
            <person name="King R."/>
        </authorList>
    </citation>
    <scope>NUCLEOTIDE SEQUENCE</scope>
</reference>
<comment type="similarity">
    <text evidence="4">Belongs to the OHCU decarboxylase family.</text>
</comment>
<dbReference type="InterPro" id="IPR017580">
    <property type="entry name" value="OHCU_decarboxylase-1"/>
</dbReference>
<dbReference type="GO" id="GO:0005777">
    <property type="term" value="C:peroxisome"/>
    <property type="evidence" value="ECO:0007669"/>
    <property type="project" value="TreeGrafter"/>
</dbReference>
<keyword evidence="13" id="KW-1185">Reference proteome</keyword>
<keyword evidence="7" id="KW-0210">Decarboxylase</keyword>
<keyword evidence="8" id="KW-0456">Lyase</keyword>
<evidence type="ECO:0000256" key="8">
    <source>
        <dbReference type="ARBA" id="ARBA00023239"/>
    </source>
</evidence>
<feature type="domain" description="Oxo-4-hydroxy-4-carboxy-5-ureidoimidazoline decarboxylase" evidence="11">
    <location>
        <begin position="16"/>
        <end position="168"/>
    </location>
</feature>
<evidence type="ECO:0000256" key="3">
    <source>
        <dbReference type="ARBA" id="ARBA00004754"/>
    </source>
</evidence>
<evidence type="ECO:0000256" key="9">
    <source>
        <dbReference type="ARBA" id="ARBA00030624"/>
    </source>
</evidence>
<organism evidence="12 13">
    <name type="scientific">Bemisia tabaci</name>
    <name type="common">Sweetpotato whitefly</name>
    <name type="synonym">Aleurodes tabaci</name>
    <dbReference type="NCBI Taxonomy" id="7038"/>
    <lineage>
        <taxon>Eukaryota</taxon>
        <taxon>Metazoa</taxon>
        <taxon>Ecdysozoa</taxon>
        <taxon>Arthropoda</taxon>
        <taxon>Hexapoda</taxon>
        <taxon>Insecta</taxon>
        <taxon>Pterygota</taxon>
        <taxon>Neoptera</taxon>
        <taxon>Paraneoptera</taxon>
        <taxon>Hemiptera</taxon>
        <taxon>Sternorrhyncha</taxon>
        <taxon>Aleyrodoidea</taxon>
        <taxon>Aleyrodidae</taxon>
        <taxon>Aleyrodinae</taxon>
        <taxon>Bemisia</taxon>
    </lineage>
</organism>
<dbReference type="EMBL" id="OU963870">
    <property type="protein sequence ID" value="CAH0395781.1"/>
    <property type="molecule type" value="Genomic_DNA"/>
</dbReference>
<evidence type="ECO:0000256" key="2">
    <source>
        <dbReference type="ARBA" id="ARBA00002506"/>
    </source>
</evidence>
<evidence type="ECO:0000256" key="7">
    <source>
        <dbReference type="ARBA" id="ARBA00022793"/>
    </source>
</evidence>
<dbReference type="GO" id="GO:0006144">
    <property type="term" value="P:purine nucleobase metabolic process"/>
    <property type="evidence" value="ECO:0007669"/>
    <property type="project" value="UniProtKB-KW"/>
</dbReference>
<evidence type="ECO:0000313" key="13">
    <source>
        <dbReference type="Proteomes" id="UP001152759"/>
    </source>
</evidence>
<gene>
    <name evidence="12" type="ORF">BEMITA_LOCUS13925</name>
</gene>
<dbReference type="AlphaFoldDB" id="A0A9P0ANP5"/>
<dbReference type="SUPFAM" id="SSF158694">
    <property type="entry name" value="UraD-Like"/>
    <property type="match status" value="1"/>
</dbReference>
<dbReference type="InterPro" id="IPR018020">
    <property type="entry name" value="OHCU_decarboxylase"/>
</dbReference>
<dbReference type="InterPro" id="IPR036778">
    <property type="entry name" value="OHCU_decarboxylase_sf"/>
</dbReference>
<protein>
    <recommendedName>
        <fullName evidence="5">2-oxo-4-hydroxy-4-carboxy-5-ureidoimidazoline decarboxylase</fullName>
        <ecNumber evidence="5">4.1.1.97</ecNumber>
    </recommendedName>
    <alternativeName>
        <fullName evidence="10">Parahox neighbor</fullName>
    </alternativeName>
    <alternativeName>
        <fullName evidence="9">Ureidoimidazoline (2-oxo-4-hydroxy-4-carboxy-5-) decarboxylase</fullName>
    </alternativeName>
</protein>